<evidence type="ECO:0000256" key="1">
    <source>
        <dbReference type="ARBA" id="ARBA00006885"/>
    </source>
</evidence>
<feature type="domain" description="Coenzyme Q-binding protein COQ10 START" evidence="4">
    <location>
        <begin position="43"/>
        <end position="210"/>
    </location>
</feature>
<evidence type="ECO:0000256" key="3">
    <source>
        <dbReference type="ARBA" id="ARBA00024947"/>
    </source>
</evidence>
<dbReference type="InterPro" id="IPR005031">
    <property type="entry name" value="COQ10_START"/>
</dbReference>
<dbReference type="CDD" id="cd07813">
    <property type="entry name" value="COQ10p_like"/>
    <property type="match status" value="1"/>
</dbReference>
<dbReference type="PANTHER" id="PTHR12901:SF10">
    <property type="entry name" value="COENZYME Q-BINDING PROTEIN COQ10, MITOCHONDRIAL"/>
    <property type="match status" value="1"/>
</dbReference>
<evidence type="ECO:0000313" key="6">
    <source>
        <dbReference type="Proteomes" id="UP000054321"/>
    </source>
</evidence>
<accession>A0A0C3CXR6</accession>
<dbReference type="SUPFAM" id="SSF55961">
    <property type="entry name" value="Bet v1-like"/>
    <property type="match status" value="1"/>
</dbReference>
<dbReference type="FunCoup" id="A0A0C3CXR6">
    <property type="interactions" value="133"/>
</dbReference>
<keyword evidence="6" id="KW-1185">Reference proteome</keyword>
<name>A0A0C3CXR6_OIDMZ</name>
<reference evidence="6" key="2">
    <citation type="submission" date="2015-01" db="EMBL/GenBank/DDBJ databases">
        <title>Evolutionary Origins and Diversification of the Mycorrhizal Mutualists.</title>
        <authorList>
            <consortium name="DOE Joint Genome Institute"/>
            <consortium name="Mycorrhizal Genomics Consortium"/>
            <person name="Kohler A."/>
            <person name="Kuo A."/>
            <person name="Nagy L.G."/>
            <person name="Floudas D."/>
            <person name="Copeland A."/>
            <person name="Barry K.W."/>
            <person name="Cichocki N."/>
            <person name="Veneault-Fourrey C."/>
            <person name="LaButti K."/>
            <person name="Lindquist E.A."/>
            <person name="Lipzen A."/>
            <person name="Lundell T."/>
            <person name="Morin E."/>
            <person name="Murat C."/>
            <person name="Riley R."/>
            <person name="Ohm R."/>
            <person name="Sun H."/>
            <person name="Tunlid A."/>
            <person name="Henrissat B."/>
            <person name="Grigoriev I.V."/>
            <person name="Hibbett D.S."/>
            <person name="Martin F."/>
        </authorList>
    </citation>
    <scope>NUCLEOTIDE SEQUENCE [LARGE SCALE GENOMIC DNA]</scope>
    <source>
        <strain evidence="6">Zn</strain>
    </source>
</reference>
<dbReference type="Gene3D" id="3.30.530.20">
    <property type="match status" value="1"/>
</dbReference>
<dbReference type="InParanoid" id="A0A0C3CXR6"/>
<dbReference type="PANTHER" id="PTHR12901">
    <property type="entry name" value="SPERM PROTEIN HOMOLOG"/>
    <property type="match status" value="1"/>
</dbReference>
<dbReference type="STRING" id="913774.A0A0C3CXR6"/>
<evidence type="ECO:0000259" key="4">
    <source>
        <dbReference type="Pfam" id="PF03364"/>
    </source>
</evidence>
<dbReference type="Pfam" id="PF03364">
    <property type="entry name" value="Polyketide_cyc"/>
    <property type="match status" value="1"/>
</dbReference>
<evidence type="ECO:0000256" key="2">
    <source>
        <dbReference type="ARBA" id="ARBA00011814"/>
    </source>
</evidence>
<gene>
    <name evidence="5" type="ORF">OIDMADRAFT_18040</name>
</gene>
<dbReference type="OrthoDB" id="292693at2759"/>
<dbReference type="GO" id="GO:0005739">
    <property type="term" value="C:mitochondrion"/>
    <property type="evidence" value="ECO:0007669"/>
    <property type="project" value="TreeGrafter"/>
</dbReference>
<evidence type="ECO:0000313" key="5">
    <source>
        <dbReference type="EMBL" id="KIN03819.1"/>
    </source>
</evidence>
<dbReference type="AlphaFoldDB" id="A0A0C3CXR6"/>
<comment type="function">
    <text evidence="3">Required for the function of coenzyme Q in the respiratory chain. May serve as a chaperone or may be involved in the transport of Q6 from its site of synthesis to the catalytic sites of the respiratory complexes.</text>
</comment>
<comment type="similarity">
    <text evidence="1">Belongs to the COQ10 family.</text>
</comment>
<dbReference type="Proteomes" id="UP000054321">
    <property type="component" value="Unassembled WGS sequence"/>
</dbReference>
<protein>
    <recommendedName>
        <fullName evidence="4">Coenzyme Q-binding protein COQ10 START domain-containing protein</fullName>
    </recommendedName>
</protein>
<dbReference type="InterPro" id="IPR023393">
    <property type="entry name" value="START-like_dom_sf"/>
</dbReference>
<organism evidence="5 6">
    <name type="scientific">Oidiodendron maius (strain Zn)</name>
    <dbReference type="NCBI Taxonomy" id="913774"/>
    <lineage>
        <taxon>Eukaryota</taxon>
        <taxon>Fungi</taxon>
        <taxon>Dikarya</taxon>
        <taxon>Ascomycota</taxon>
        <taxon>Pezizomycotina</taxon>
        <taxon>Leotiomycetes</taxon>
        <taxon>Leotiomycetes incertae sedis</taxon>
        <taxon>Myxotrichaceae</taxon>
        <taxon>Oidiodendron</taxon>
    </lineage>
</organism>
<reference evidence="5 6" key="1">
    <citation type="submission" date="2014-04" db="EMBL/GenBank/DDBJ databases">
        <authorList>
            <consortium name="DOE Joint Genome Institute"/>
            <person name="Kuo A."/>
            <person name="Martino E."/>
            <person name="Perotto S."/>
            <person name="Kohler A."/>
            <person name="Nagy L.G."/>
            <person name="Floudas D."/>
            <person name="Copeland A."/>
            <person name="Barry K.W."/>
            <person name="Cichocki N."/>
            <person name="Veneault-Fourrey C."/>
            <person name="LaButti K."/>
            <person name="Lindquist E.A."/>
            <person name="Lipzen A."/>
            <person name="Lundell T."/>
            <person name="Morin E."/>
            <person name="Murat C."/>
            <person name="Sun H."/>
            <person name="Tunlid A."/>
            <person name="Henrissat B."/>
            <person name="Grigoriev I.V."/>
            <person name="Hibbett D.S."/>
            <person name="Martin F."/>
            <person name="Nordberg H.P."/>
            <person name="Cantor M.N."/>
            <person name="Hua S.X."/>
        </authorList>
    </citation>
    <scope>NUCLEOTIDE SEQUENCE [LARGE SCALE GENOMIC DNA]</scope>
    <source>
        <strain evidence="5 6">Zn</strain>
    </source>
</reference>
<comment type="subunit">
    <text evidence="2">Interacts with coenzyme Q.</text>
</comment>
<dbReference type="GO" id="GO:0045333">
    <property type="term" value="P:cellular respiration"/>
    <property type="evidence" value="ECO:0007669"/>
    <property type="project" value="InterPro"/>
</dbReference>
<dbReference type="InterPro" id="IPR044996">
    <property type="entry name" value="COQ10-like"/>
</dbReference>
<dbReference type="EMBL" id="KN832873">
    <property type="protein sequence ID" value="KIN03819.1"/>
    <property type="molecule type" value="Genomic_DNA"/>
</dbReference>
<proteinExistence type="inferred from homology"/>
<dbReference type="GO" id="GO:0048039">
    <property type="term" value="F:ubiquinone binding"/>
    <property type="evidence" value="ECO:0007669"/>
    <property type="project" value="InterPro"/>
</dbReference>
<sequence length="222" mass="24352">MVTKSLPRLCRPFTIHPFKIPRRSFITLPGAEYQSLTASRILPYKSSSLYAIISDVDSYKTFIPYCVDSKVTSWSATDADGRRWPSQADLRVGWGGFEEQFTSRLFCVPGSVVEALSGQAVTNLKKSDLAHYASTATAPAKANAIFTSLRTRWTVTPFPYKPLTDSTPLPATDETEVSLTIDFQFSNPVYAALSKAVAPKLAGVMIEAFENRAKQLLDGLGA</sequence>
<dbReference type="HOGENOM" id="CLU_079653_1_1_1"/>